<reference evidence="2 3" key="1">
    <citation type="journal article" date="2015" name="Nature">
        <title>rRNA introns, odd ribosomes, and small enigmatic genomes across a large radiation of phyla.</title>
        <authorList>
            <person name="Brown C.T."/>
            <person name="Hug L.A."/>
            <person name="Thomas B.C."/>
            <person name="Sharon I."/>
            <person name="Castelle C.J."/>
            <person name="Singh A."/>
            <person name="Wilkins M.J."/>
            <person name="Williams K.H."/>
            <person name="Banfield J.F."/>
        </authorList>
    </citation>
    <scope>NUCLEOTIDE SEQUENCE [LARGE SCALE GENOMIC DNA]</scope>
</reference>
<dbReference type="Proteomes" id="UP000034785">
    <property type="component" value="Unassembled WGS sequence"/>
</dbReference>
<dbReference type="Gene3D" id="3.90.550.10">
    <property type="entry name" value="Spore Coat Polysaccharide Biosynthesis Protein SpsA, Chain A"/>
    <property type="match status" value="1"/>
</dbReference>
<dbReference type="AlphaFoldDB" id="A0A0G1BAZ5"/>
<evidence type="ECO:0000313" key="2">
    <source>
        <dbReference type="EMBL" id="KKS70369.1"/>
    </source>
</evidence>
<dbReference type="PANTHER" id="PTHR36851">
    <property type="entry name" value="UNNAMED PRODUCT"/>
    <property type="match status" value="1"/>
</dbReference>
<evidence type="ECO:0000256" key="1">
    <source>
        <dbReference type="SAM" id="Phobius"/>
    </source>
</evidence>
<evidence type="ECO:0000313" key="3">
    <source>
        <dbReference type="Proteomes" id="UP000034785"/>
    </source>
</evidence>
<organism evidence="2 3">
    <name type="scientific">Candidatus Daviesbacteria bacterium GW2011_GWA2_42_7</name>
    <dbReference type="NCBI Taxonomy" id="1618425"/>
    <lineage>
        <taxon>Bacteria</taxon>
        <taxon>Candidatus Daviesiibacteriota</taxon>
    </lineage>
</organism>
<gene>
    <name evidence="2" type="ORF">UV41_C0025G0008</name>
</gene>
<protein>
    <submittedName>
        <fullName evidence="2">Uncharacterized protein</fullName>
    </submittedName>
</protein>
<keyword evidence="1" id="KW-0472">Membrane</keyword>
<dbReference type="EMBL" id="LCEJ01000025">
    <property type="protein sequence ID" value="KKS70369.1"/>
    <property type="molecule type" value="Genomic_DNA"/>
</dbReference>
<dbReference type="SUPFAM" id="SSF53448">
    <property type="entry name" value="Nucleotide-diphospho-sugar transferases"/>
    <property type="match status" value="1"/>
</dbReference>
<name>A0A0G1BAZ5_9BACT</name>
<dbReference type="InterPro" id="IPR029044">
    <property type="entry name" value="Nucleotide-diphossugar_trans"/>
</dbReference>
<dbReference type="PANTHER" id="PTHR36851:SF1">
    <property type="entry name" value="GLYCO_TRANS_2-LIKE DOMAIN-CONTAINING PROTEIN"/>
    <property type="match status" value="1"/>
</dbReference>
<accession>A0A0G1BAZ5</accession>
<keyword evidence="1" id="KW-1133">Transmembrane helix</keyword>
<feature type="transmembrane region" description="Helical" evidence="1">
    <location>
        <begin position="36"/>
        <end position="56"/>
    </location>
</feature>
<comment type="caution">
    <text evidence="2">The sequence shown here is derived from an EMBL/GenBank/DDBJ whole genome shotgun (WGS) entry which is preliminary data.</text>
</comment>
<proteinExistence type="predicted"/>
<feature type="transmembrane region" description="Helical" evidence="1">
    <location>
        <begin position="138"/>
        <end position="163"/>
    </location>
</feature>
<keyword evidence="1" id="KW-0812">Transmembrane</keyword>
<sequence length="319" mass="36117">MRILLVFILATALSFYASDFLAQMWRKIWPRRGWPVVYHHSLTGVILILLGVLSLVLGQPIVGTPNNILVGVAFIGFGIGTVLHHLLAENFIISERIEKNFIQRHENGVERFLEILPGALTWLALTSPVWLSFTLPFALAYLILIADVYWLFNAVKISVLIYFGYKKMVYAKKQDWFGKLQEDFPKEWGGYYHFLVLPTYKESLEILQPAFDAIINSTYPPKKIFIGVGLEERDSPEKIAQVQEYWKKNAHKIGGVFVTIHPYGLPGELAGPATNRNWAINNAANEFSKMGIGIKQVLVTTLDADFCIHPEFLPQPLCG</sequence>
<feature type="transmembrane region" description="Helical" evidence="1">
    <location>
        <begin position="68"/>
        <end position="87"/>
    </location>
</feature>